<reference evidence="2" key="1">
    <citation type="submission" date="2022-11" db="UniProtKB">
        <authorList>
            <consortium name="EnsemblMetazoa"/>
        </authorList>
    </citation>
    <scope>IDENTIFICATION</scope>
</reference>
<dbReference type="Proteomes" id="UP000887568">
    <property type="component" value="Unplaced"/>
</dbReference>
<evidence type="ECO:0000256" key="1">
    <source>
        <dbReference type="SAM" id="MobiDB-lite"/>
    </source>
</evidence>
<dbReference type="OrthoDB" id="10580649at2759"/>
<feature type="compositionally biased region" description="Basic and acidic residues" evidence="1">
    <location>
        <begin position="1"/>
        <end position="13"/>
    </location>
</feature>
<dbReference type="GeneID" id="119737337"/>
<name>A0A914AVL5_PATMI</name>
<organism evidence="2 3">
    <name type="scientific">Patiria miniata</name>
    <name type="common">Bat star</name>
    <name type="synonym">Asterina miniata</name>
    <dbReference type="NCBI Taxonomy" id="46514"/>
    <lineage>
        <taxon>Eukaryota</taxon>
        <taxon>Metazoa</taxon>
        <taxon>Echinodermata</taxon>
        <taxon>Eleutherozoa</taxon>
        <taxon>Asterozoa</taxon>
        <taxon>Asteroidea</taxon>
        <taxon>Valvatacea</taxon>
        <taxon>Valvatida</taxon>
        <taxon>Asterinidae</taxon>
        <taxon>Patiria</taxon>
    </lineage>
</organism>
<dbReference type="RefSeq" id="XP_038067539.1">
    <property type="nucleotide sequence ID" value="XM_038211611.1"/>
</dbReference>
<dbReference type="EnsemblMetazoa" id="XM_038211611.1">
    <property type="protein sequence ID" value="XP_038067539.1"/>
    <property type="gene ID" value="LOC119737337"/>
</dbReference>
<evidence type="ECO:0000313" key="2">
    <source>
        <dbReference type="EnsemblMetazoa" id="XP_038067539.1"/>
    </source>
</evidence>
<feature type="region of interest" description="Disordered" evidence="1">
    <location>
        <begin position="1"/>
        <end position="34"/>
    </location>
</feature>
<evidence type="ECO:0000313" key="3">
    <source>
        <dbReference type="Proteomes" id="UP000887568"/>
    </source>
</evidence>
<dbReference type="AlphaFoldDB" id="A0A914AVL5"/>
<proteinExistence type="predicted"/>
<accession>A0A914AVL5</accession>
<protein>
    <submittedName>
        <fullName evidence="2">Uncharacterized protein</fullName>
    </submittedName>
</protein>
<dbReference type="OMA" id="REWSASK"/>
<keyword evidence="3" id="KW-1185">Reference proteome</keyword>
<sequence length="252" mass="28262">MCDKMENSLKNDEQPGQSHQDSTAEVKRSLLKSNDTAPSIDSLIRARPTLPPPASCDCSHKWCIREWSASKSPEADPSTSRAPYLRGHLPSRFKEISSAIASYIRSSVQRRRRVSYRSWMGPCDASVRCIRQHLLNTVPGIKEAAPKLALCTVRGWLNQLTSTARPEPNLKSYSEVRAMILTALTQLSEISQIYPSYSAPYIPTFMSAARALGLQAEAHRALNRHTRSLRFRRLSGHPSCRRRLFQSKAASV</sequence>